<organism evidence="2 3">
    <name type="scientific">Marchantia polymorpha</name>
    <name type="common">Common liverwort</name>
    <name type="synonym">Marchantia aquatica</name>
    <dbReference type="NCBI Taxonomy" id="3197"/>
    <lineage>
        <taxon>Eukaryota</taxon>
        <taxon>Viridiplantae</taxon>
        <taxon>Streptophyta</taxon>
        <taxon>Embryophyta</taxon>
        <taxon>Marchantiophyta</taxon>
        <taxon>Marchantiopsida</taxon>
        <taxon>Marchantiidae</taxon>
        <taxon>Marchantiales</taxon>
        <taxon>Marchantiaceae</taxon>
        <taxon>Marchantia</taxon>
    </lineage>
</organism>
<feature type="region of interest" description="Disordered" evidence="1">
    <location>
        <begin position="140"/>
        <end position="166"/>
    </location>
</feature>
<dbReference type="EMBL" id="KZ772716">
    <property type="protein sequence ID" value="PTQ39573.1"/>
    <property type="molecule type" value="Genomic_DNA"/>
</dbReference>
<proteinExistence type="predicted"/>
<dbReference type="Gramene" id="Mp4g04290.1">
    <property type="protein sequence ID" value="Mp4g04290.1.cds"/>
    <property type="gene ID" value="Mp4g04290"/>
</dbReference>
<sequence>MIICAGMLASIEFESRNLNSVIRARRTELKFFYLSETWTEFKFRAYIDVSFENRKFSETKGRGVNHEDRSRSKKVSNVVLTHSILRLFFSFRHRPAQLQVFLSCDSRFRIQTRPCICEYGGRDREDVEQTNGGKLTLDKSSWKRSDPEFGPQAQDFHFGSGEIARE</sequence>
<dbReference type="Proteomes" id="UP000244005">
    <property type="component" value="Unassembled WGS sequence"/>
</dbReference>
<evidence type="ECO:0000313" key="2">
    <source>
        <dbReference type="EMBL" id="PTQ39573.1"/>
    </source>
</evidence>
<evidence type="ECO:0000256" key="1">
    <source>
        <dbReference type="SAM" id="MobiDB-lite"/>
    </source>
</evidence>
<dbReference type="AlphaFoldDB" id="A0A2R6X0D8"/>
<gene>
    <name evidence="2" type="ORF">MARPO_0044s0044</name>
</gene>
<evidence type="ECO:0000313" key="3">
    <source>
        <dbReference type="Proteomes" id="UP000244005"/>
    </source>
</evidence>
<reference evidence="3" key="1">
    <citation type="journal article" date="2017" name="Cell">
        <title>Insights into land plant evolution garnered from the Marchantia polymorpha genome.</title>
        <authorList>
            <person name="Bowman J.L."/>
            <person name="Kohchi T."/>
            <person name="Yamato K.T."/>
            <person name="Jenkins J."/>
            <person name="Shu S."/>
            <person name="Ishizaki K."/>
            <person name="Yamaoka S."/>
            <person name="Nishihama R."/>
            <person name="Nakamura Y."/>
            <person name="Berger F."/>
            <person name="Adam C."/>
            <person name="Aki S.S."/>
            <person name="Althoff F."/>
            <person name="Araki T."/>
            <person name="Arteaga-Vazquez M.A."/>
            <person name="Balasubrmanian S."/>
            <person name="Barry K."/>
            <person name="Bauer D."/>
            <person name="Boehm C.R."/>
            <person name="Briginshaw L."/>
            <person name="Caballero-Perez J."/>
            <person name="Catarino B."/>
            <person name="Chen F."/>
            <person name="Chiyoda S."/>
            <person name="Chovatia M."/>
            <person name="Davies K.M."/>
            <person name="Delmans M."/>
            <person name="Demura T."/>
            <person name="Dierschke T."/>
            <person name="Dolan L."/>
            <person name="Dorantes-Acosta A.E."/>
            <person name="Eklund D.M."/>
            <person name="Florent S.N."/>
            <person name="Flores-Sandoval E."/>
            <person name="Fujiyama A."/>
            <person name="Fukuzawa H."/>
            <person name="Galik B."/>
            <person name="Grimanelli D."/>
            <person name="Grimwood J."/>
            <person name="Grossniklaus U."/>
            <person name="Hamada T."/>
            <person name="Haseloff J."/>
            <person name="Hetherington A.J."/>
            <person name="Higo A."/>
            <person name="Hirakawa Y."/>
            <person name="Hundley H.N."/>
            <person name="Ikeda Y."/>
            <person name="Inoue K."/>
            <person name="Inoue S.I."/>
            <person name="Ishida S."/>
            <person name="Jia Q."/>
            <person name="Kakita M."/>
            <person name="Kanazawa T."/>
            <person name="Kawai Y."/>
            <person name="Kawashima T."/>
            <person name="Kennedy M."/>
            <person name="Kinose K."/>
            <person name="Kinoshita T."/>
            <person name="Kohara Y."/>
            <person name="Koide E."/>
            <person name="Komatsu K."/>
            <person name="Kopischke S."/>
            <person name="Kubo M."/>
            <person name="Kyozuka J."/>
            <person name="Lagercrantz U."/>
            <person name="Lin S.S."/>
            <person name="Lindquist E."/>
            <person name="Lipzen A.M."/>
            <person name="Lu C.W."/>
            <person name="De Luna E."/>
            <person name="Martienssen R.A."/>
            <person name="Minamino N."/>
            <person name="Mizutani M."/>
            <person name="Mizutani M."/>
            <person name="Mochizuki N."/>
            <person name="Monte I."/>
            <person name="Mosher R."/>
            <person name="Nagasaki H."/>
            <person name="Nakagami H."/>
            <person name="Naramoto S."/>
            <person name="Nishitani K."/>
            <person name="Ohtani M."/>
            <person name="Okamoto T."/>
            <person name="Okumura M."/>
            <person name="Phillips J."/>
            <person name="Pollak B."/>
            <person name="Reinders A."/>
            <person name="Rovekamp M."/>
            <person name="Sano R."/>
            <person name="Sawa S."/>
            <person name="Schmid M.W."/>
            <person name="Shirakawa M."/>
            <person name="Solano R."/>
            <person name="Spunde A."/>
            <person name="Suetsugu N."/>
            <person name="Sugano S."/>
            <person name="Sugiyama A."/>
            <person name="Sun R."/>
            <person name="Suzuki Y."/>
            <person name="Takenaka M."/>
            <person name="Takezawa D."/>
            <person name="Tomogane H."/>
            <person name="Tsuzuki M."/>
            <person name="Ueda T."/>
            <person name="Umeda M."/>
            <person name="Ward J.M."/>
            <person name="Watanabe Y."/>
            <person name="Yazaki K."/>
            <person name="Yokoyama R."/>
            <person name="Yoshitake Y."/>
            <person name="Yotsui I."/>
            <person name="Zachgo S."/>
            <person name="Schmutz J."/>
        </authorList>
    </citation>
    <scope>NUCLEOTIDE SEQUENCE [LARGE SCALE GENOMIC DNA]</scope>
    <source>
        <strain evidence="3">Tak-1</strain>
    </source>
</reference>
<keyword evidence="3" id="KW-1185">Reference proteome</keyword>
<name>A0A2R6X0D8_MARPO</name>
<protein>
    <submittedName>
        <fullName evidence="2">Uncharacterized protein</fullName>
    </submittedName>
</protein>
<accession>A0A2R6X0D8</accession>